<dbReference type="AlphaFoldDB" id="A0A6G1I626"/>
<evidence type="ECO:0000313" key="4">
    <source>
        <dbReference type="EMBL" id="KAF2403576.1"/>
    </source>
</evidence>
<dbReference type="Pfam" id="PF12937">
    <property type="entry name" value="F-box-like"/>
    <property type="match status" value="1"/>
</dbReference>
<dbReference type="InterPro" id="IPR001810">
    <property type="entry name" value="F-box_dom"/>
</dbReference>
<proteinExistence type="predicted"/>
<evidence type="ECO:0000313" key="5">
    <source>
        <dbReference type="Proteomes" id="UP000799640"/>
    </source>
</evidence>
<dbReference type="PANTHER" id="PTHR13382:SF69">
    <property type="entry name" value="FI18408P1"/>
    <property type="match status" value="1"/>
</dbReference>
<feature type="region of interest" description="Disordered" evidence="2">
    <location>
        <begin position="670"/>
        <end position="717"/>
    </location>
</feature>
<dbReference type="PANTHER" id="PTHR13382">
    <property type="entry name" value="MITOCHONDRIAL ATP SYNTHASE COUPLING FACTOR B"/>
    <property type="match status" value="1"/>
</dbReference>
<dbReference type="PROSITE" id="PS50181">
    <property type="entry name" value="FBOX"/>
    <property type="match status" value="1"/>
</dbReference>
<dbReference type="EMBL" id="ML996689">
    <property type="protein sequence ID" value="KAF2403576.1"/>
    <property type="molecule type" value="Genomic_DNA"/>
</dbReference>
<keyword evidence="1" id="KW-0833">Ubl conjugation pathway</keyword>
<dbReference type="OrthoDB" id="550575at2759"/>
<dbReference type="InterPro" id="IPR050648">
    <property type="entry name" value="F-box_LRR-repeat"/>
</dbReference>
<evidence type="ECO:0000256" key="2">
    <source>
        <dbReference type="SAM" id="MobiDB-lite"/>
    </source>
</evidence>
<reference evidence="4" key="1">
    <citation type="journal article" date="2020" name="Stud. Mycol.">
        <title>101 Dothideomycetes genomes: a test case for predicting lifestyles and emergence of pathogens.</title>
        <authorList>
            <person name="Haridas S."/>
            <person name="Albert R."/>
            <person name="Binder M."/>
            <person name="Bloem J."/>
            <person name="Labutti K."/>
            <person name="Salamov A."/>
            <person name="Andreopoulos B."/>
            <person name="Baker S."/>
            <person name="Barry K."/>
            <person name="Bills G."/>
            <person name="Bluhm B."/>
            <person name="Cannon C."/>
            <person name="Castanera R."/>
            <person name="Culley D."/>
            <person name="Daum C."/>
            <person name="Ezra D."/>
            <person name="Gonzalez J."/>
            <person name="Henrissat B."/>
            <person name="Kuo A."/>
            <person name="Liang C."/>
            <person name="Lipzen A."/>
            <person name="Lutzoni F."/>
            <person name="Magnuson J."/>
            <person name="Mondo S."/>
            <person name="Nolan M."/>
            <person name="Ohm R."/>
            <person name="Pangilinan J."/>
            <person name="Park H.-J."/>
            <person name="Ramirez L."/>
            <person name="Alfaro M."/>
            <person name="Sun H."/>
            <person name="Tritt A."/>
            <person name="Yoshinaga Y."/>
            <person name="Zwiers L.-H."/>
            <person name="Turgeon B."/>
            <person name="Goodwin S."/>
            <person name="Spatafora J."/>
            <person name="Crous P."/>
            <person name="Grigoriev I."/>
        </authorList>
    </citation>
    <scope>NUCLEOTIDE SEQUENCE</scope>
    <source>
        <strain evidence="4">CBS 262.69</strain>
    </source>
</reference>
<keyword evidence="5" id="KW-1185">Reference proteome</keyword>
<dbReference type="SUPFAM" id="SSF52047">
    <property type="entry name" value="RNI-like"/>
    <property type="match status" value="1"/>
</dbReference>
<dbReference type="Pfam" id="PF25372">
    <property type="entry name" value="DUF7885"/>
    <property type="match status" value="1"/>
</dbReference>
<dbReference type="InterPro" id="IPR057207">
    <property type="entry name" value="FBXL15_LRR"/>
</dbReference>
<evidence type="ECO:0000256" key="1">
    <source>
        <dbReference type="ARBA" id="ARBA00022786"/>
    </source>
</evidence>
<feature type="domain" description="F-box" evidence="3">
    <location>
        <begin position="183"/>
        <end position="229"/>
    </location>
</feature>
<name>A0A6G1I626_9PEZI</name>
<evidence type="ECO:0000259" key="3">
    <source>
        <dbReference type="PROSITE" id="PS50181"/>
    </source>
</evidence>
<dbReference type="Gene3D" id="3.80.10.10">
    <property type="entry name" value="Ribonuclease Inhibitor"/>
    <property type="match status" value="3"/>
</dbReference>
<protein>
    <submittedName>
        <fullName evidence="4">F-box/LRR repeat-containing protein 2</fullName>
    </submittedName>
</protein>
<feature type="compositionally biased region" description="Basic and acidic residues" evidence="2">
    <location>
        <begin position="684"/>
        <end position="693"/>
    </location>
</feature>
<dbReference type="SMART" id="SM00367">
    <property type="entry name" value="LRR_CC"/>
    <property type="match status" value="8"/>
</dbReference>
<gene>
    <name evidence="4" type="ORF">EJ06DRAFT_571866</name>
</gene>
<dbReference type="Proteomes" id="UP000799640">
    <property type="component" value="Unassembled WGS sequence"/>
</dbReference>
<organism evidence="4 5">
    <name type="scientific">Trichodelitschia bisporula</name>
    <dbReference type="NCBI Taxonomy" id="703511"/>
    <lineage>
        <taxon>Eukaryota</taxon>
        <taxon>Fungi</taxon>
        <taxon>Dikarya</taxon>
        <taxon>Ascomycota</taxon>
        <taxon>Pezizomycotina</taxon>
        <taxon>Dothideomycetes</taxon>
        <taxon>Dothideomycetes incertae sedis</taxon>
        <taxon>Phaeotrichales</taxon>
        <taxon>Phaeotrichaceae</taxon>
        <taxon>Trichodelitschia</taxon>
    </lineage>
</organism>
<dbReference type="GO" id="GO:0005737">
    <property type="term" value="C:cytoplasm"/>
    <property type="evidence" value="ECO:0007669"/>
    <property type="project" value="TreeGrafter"/>
</dbReference>
<sequence length="717" mass="79160">MSDNHTEPASIDAIVHSPPESMPTTPAPEQQPEHYGADGGRDGPKVKGHKRLWRKVKRMTSSPSLARMGISTPDFRTGTKGSISCISLQSSPTPFGRDCHNNISPFAQCYPTAPTSAASTPGGNAHLFECTRPLTRPVGKDTPVSVGLPVELRPTPNADVVVEEVHDYFSRPVARAKEKKKNVKFWEDMPFEIRLQILDHLTPQELVRCSAVSKKWHAMCFDGQLWQTIDTSDYYRDIPSAVLKNIITGSGPFVKDLNLRGCVQLPQDWTSAGVVDACQNLESLALEDCHIERNSLHALLGQNNRLVQVNLCGLPIATNAAMKILGKHCPRLKSLNVSWCSGIDTRGLRWIVDGCPELEDLRAGESRGWDDLDFVFSLFERNTLERLVLAQCDSVTDETLMRLVWGPNPAYDYLAGRYVAPPRKLKHLDLSRCRNITDIGVKALAHNVPHLEGLQLSKCTDLTDISLKELLPTLTSITHLDLEELGHITSASLQALANSPARKHLKHLTISYCDSVGDVGVVPILQQCTQLASLEMDNTRISDLTLTEAATLLQARNRAAAASAIQSGLTSSTPLPTISLRLVVYDCQNVTWTGIREILSRNSEYCRMAGPVPGAPEIVVGPTHIIHVKCFYNWQPTVEAHTERVQKGDFKRAKRLERLWAEYMRMNEEATATGAGRRQRRRAREAQMAHADEAGGAGVGGSRRRRARSGPSQCAIM</sequence>
<accession>A0A6G1I626</accession>
<dbReference type="InterPro" id="IPR006553">
    <property type="entry name" value="Leu-rich_rpt_Cys-con_subtyp"/>
</dbReference>
<feature type="region of interest" description="Disordered" evidence="2">
    <location>
        <begin position="1"/>
        <end position="49"/>
    </location>
</feature>
<feature type="compositionally biased region" description="Basic and acidic residues" evidence="2">
    <location>
        <begin position="31"/>
        <end position="45"/>
    </location>
</feature>
<dbReference type="SMART" id="SM00256">
    <property type="entry name" value="FBOX"/>
    <property type="match status" value="1"/>
</dbReference>
<dbReference type="InterPro" id="IPR032675">
    <property type="entry name" value="LRR_dom_sf"/>
</dbReference>